<dbReference type="AlphaFoldDB" id="A8ZS45"/>
<feature type="domain" description="Tubulin/FtsZ GTPase" evidence="3">
    <location>
        <begin position="1"/>
        <end position="181"/>
    </location>
</feature>
<dbReference type="Proteomes" id="UP000008561">
    <property type="component" value="Chromosome"/>
</dbReference>
<sequence length="182" mass="20357">MSTGIGETDFMIAVAGGAGINCANRLMERKLNRSWFMAVDTDVSALARCAAFRKITVNSRETGADFEQRVSPLLGHRRRLFVIAGLGGEAGSSFALWLAEYGSRRQMSVECFVFLPFLFEGARNQRADETLEKLEPIVYRLHVFKNDDLRNRNLNAMTMTQVFDVLHDAVFCRLAPCLEQGG</sequence>
<dbReference type="SMART" id="SM00864">
    <property type="entry name" value="Tubulin"/>
    <property type="match status" value="1"/>
</dbReference>
<evidence type="ECO:0000256" key="2">
    <source>
        <dbReference type="ARBA" id="ARBA00023134"/>
    </source>
</evidence>
<dbReference type="EMBL" id="CP000859">
    <property type="protein sequence ID" value="ABW66063.1"/>
    <property type="molecule type" value="Genomic_DNA"/>
</dbReference>
<proteinExistence type="predicted"/>
<reference evidence="4 5" key="1">
    <citation type="submission" date="2007-10" db="EMBL/GenBank/DDBJ databases">
        <title>Complete sequence of Desulfococcus oleovorans Hxd3.</title>
        <authorList>
            <consortium name="US DOE Joint Genome Institute"/>
            <person name="Copeland A."/>
            <person name="Lucas S."/>
            <person name="Lapidus A."/>
            <person name="Barry K."/>
            <person name="Glavina del Rio T."/>
            <person name="Dalin E."/>
            <person name="Tice H."/>
            <person name="Pitluck S."/>
            <person name="Kiss H."/>
            <person name="Brettin T."/>
            <person name="Bruce D."/>
            <person name="Detter J.C."/>
            <person name="Han C."/>
            <person name="Schmutz J."/>
            <person name="Larimer F."/>
            <person name="Land M."/>
            <person name="Hauser L."/>
            <person name="Kyrpides N."/>
            <person name="Kim E."/>
            <person name="Wawrik B."/>
            <person name="Richardson P."/>
        </authorList>
    </citation>
    <scope>NUCLEOTIDE SEQUENCE [LARGE SCALE GENOMIC DNA]</scope>
    <source>
        <strain evidence="5">DSM 6200 / JCM 39069 / Hxd3</strain>
    </source>
</reference>
<keyword evidence="5" id="KW-1185">Reference proteome</keyword>
<keyword evidence="4" id="KW-0132">Cell division</keyword>
<protein>
    <submittedName>
        <fullName evidence="4">Cell division GTPase-like protein</fullName>
    </submittedName>
</protein>
<dbReference type="GO" id="GO:0005737">
    <property type="term" value="C:cytoplasm"/>
    <property type="evidence" value="ECO:0007669"/>
    <property type="project" value="TreeGrafter"/>
</dbReference>
<dbReference type="GO" id="GO:0005525">
    <property type="term" value="F:GTP binding"/>
    <property type="evidence" value="ECO:0007669"/>
    <property type="project" value="UniProtKB-KW"/>
</dbReference>
<evidence type="ECO:0000259" key="3">
    <source>
        <dbReference type="SMART" id="SM00864"/>
    </source>
</evidence>
<keyword evidence="2" id="KW-0342">GTP-binding</keyword>
<dbReference type="GO" id="GO:0051301">
    <property type="term" value="P:cell division"/>
    <property type="evidence" value="ECO:0007669"/>
    <property type="project" value="UniProtKB-KW"/>
</dbReference>
<dbReference type="HOGENOM" id="CLU_1479800_0_0_7"/>
<organism evidence="4 5">
    <name type="scientific">Desulfosudis oleivorans (strain DSM 6200 / JCM 39069 / Hxd3)</name>
    <name type="common">Desulfococcus oleovorans</name>
    <dbReference type="NCBI Taxonomy" id="96561"/>
    <lineage>
        <taxon>Bacteria</taxon>
        <taxon>Pseudomonadati</taxon>
        <taxon>Thermodesulfobacteriota</taxon>
        <taxon>Desulfobacteria</taxon>
        <taxon>Desulfobacterales</taxon>
        <taxon>Desulfosudaceae</taxon>
        <taxon>Desulfosudis</taxon>
    </lineage>
</organism>
<dbReference type="KEGG" id="dol:Dole_0253"/>
<keyword evidence="4" id="KW-0131">Cell cycle</keyword>
<evidence type="ECO:0000313" key="4">
    <source>
        <dbReference type="EMBL" id="ABW66063.1"/>
    </source>
</evidence>
<evidence type="ECO:0000313" key="5">
    <source>
        <dbReference type="Proteomes" id="UP000008561"/>
    </source>
</evidence>
<gene>
    <name evidence="4" type="ordered locus">Dole_0253</name>
</gene>
<dbReference type="RefSeq" id="WP_012173682.1">
    <property type="nucleotide sequence ID" value="NC_009943.1"/>
</dbReference>
<dbReference type="InterPro" id="IPR045061">
    <property type="entry name" value="FtsZ/CetZ"/>
</dbReference>
<dbReference type="Gene3D" id="3.40.50.1440">
    <property type="entry name" value="Tubulin/FtsZ, GTPase domain"/>
    <property type="match status" value="1"/>
</dbReference>
<keyword evidence="1" id="KW-0547">Nucleotide-binding</keyword>
<evidence type="ECO:0000256" key="1">
    <source>
        <dbReference type="ARBA" id="ARBA00022741"/>
    </source>
</evidence>
<dbReference type="eggNOG" id="COG0206">
    <property type="taxonomic scope" value="Bacteria"/>
</dbReference>
<dbReference type="GO" id="GO:0003924">
    <property type="term" value="F:GTPase activity"/>
    <property type="evidence" value="ECO:0007669"/>
    <property type="project" value="InterPro"/>
</dbReference>
<dbReference type="InterPro" id="IPR036525">
    <property type="entry name" value="Tubulin/FtsZ_GTPase_sf"/>
</dbReference>
<dbReference type="SUPFAM" id="SSF52490">
    <property type="entry name" value="Tubulin nucleotide-binding domain-like"/>
    <property type="match status" value="1"/>
</dbReference>
<dbReference type="GO" id="GO:0032153">
    <property type="term" value="C:cell division site"/>
    <property type="evidence" value="ECO:0007669"/>
    <property type="project" value="TreeGrafter"/>
</dbReference>
<dbReference type="InterPro" id="IPR003008">
    <property type="entry name" value="Tubulin_FtsZ_GTPase"/>
</dbReference>
<name>A8ZS45_DESOH</name>
<dbReference type="STRING" id="96561.Dole_0253"/>
<accession>A8ZS45</accession>
<dbReference type="PANTHER" id="PTHR30314:SF3">
    <property type="entry name" value="MITOCHONDRIAL DIVISION PROTEIN FSZA"/>
    <property type="match status" value="1"/>
</dbReference>
<dbReference type="PANTHER" id="PTHR30314">
    <property type="entry name" value="CELL DIVISION PROTEIN FTSZ-RELATED"/>
    <property type="match status" value="1"/>
</dbReference>